<dbReference type="AlphaFoldDB" id="A0A4Y8AQQ3"/>
<reference evidence="7 8" key="1">
    <citation type="journal article" date="2011" name="J. Microbiol.">
        <title>Gramella jeungdoensis sp. nov., isolated from a solar saltern in Korea.</title>
        <authorList>
            <person name="Joung Y."/>
            <person name="Kim H."/>
            <person name="Jang T."/>
            <person name="Ahn T.S."/>
            <person name="Joh K."/>
        </authorList>
    </citation>
    <scope>NUCLEOTIDE SEQUENCE [LARGE SCALE GENOMIC DNA]</scope>
    <source>
        <strain evidence="7 8">KCTC 23123</strain>
    </source>
</reference>
<dbReference type="Pfam" id="PF01694">
    <property type="entry name" value="Rhomboid"/>
    <property type="match status" value="1"/>
</dbReference>
<dbReference type="Proteomes" id="UP000298517">
    <property type="component" value="Unassembled WGS sequence"/>
</dbReference>
<keyword evidence="2 5" id="KW-0812">Transmembrane</keyword>
<comment type="caution">
    <text evidence="7">The sequence shown here is derived from an EMBL/GenBank/DDBJ whole genome shotgun (WGS) entry which is preliminary data.</text>
</comment>
<gene>
    <name evidence="7" type="ORF">E2488_12905</name>
</gene>
<keyword evidence="3 5" id="KW-1133">Transmembrane helix</keyword>
<evidence type="ECO:0000256" key="2">
    <source>
        <dbReference type="ARBA" id="ARBA00022692"/>
    </source>
</evidence>
<feature type="transmembrane region" description="Helical" evidence="5">
    <location>
        <begin position="66"/>
        <end position="84"/>
    </location>
</feature>
<evidence type="ECO:0000259" key="6">
    <source>
        <dbReference type="Pfam" id="PF01694"/>
    </source>
</evidence>
<dbReference type="OrthoDB" id="465874at2"/>
<keyword evidence="8" id="KW-1185">Reference proteome</keyword>
<dbReference type="PANTHER" id="PTHR43731:SF9">
    <property type="entry name" value="SLR1461 PROTEIN"/>
    <property type="match status" value="1"/>
</dbReference>
<feature type="transmembrane region" description="Helical" evidence="5">
    <location>
        <begin position="138"/>
        <end position="157"/>
    </location>
</feature>
<dbReference type="InterPro" id="IPR022764">
    <property type="entry name" value="Peptidase_S54_rhomboid_dom"/>
</dbReference>
<evidence type="ECO:0000256" key="4">
    <source>
        <dbReference type="ARBA" id="ARBA00023136"/>
    </source>
</evidence>
<keyword evidence="4 5" id="KW-0472">Membrane</keyword>
<keyword evidence="7" id="KW-0378">Hydrolase</keyword>
<evidence type="ECO:0000313" key="8">
    <source>
        <dbReference type="Proteomes" id="UP000298517"/>
    </source>
</evidence>
<feature type="transmembrane region" description="Helical" evidence="5">
    <location>
        <begin position="163"/>
        <end position="182"/>
    </location>
</feature>
<dbReference type="GO" id="GO:0004252">
    <property type="term" value="F:serine-type endopeptidase activity"/>
    <property type="evidence" value="ECO:0007669"/>
    <property type="project" value="InterPro"/>
</dbReference>
<name>A0A4Y8AQQ3_9FLAO</name>
<comment type="subcellular location">
    <subcellularLocation>
        <location evidence="1">Membrane</location>
        <topology evidence="1">Multi-pass membrane protein</topology>
    </subcellularLocation>
</comment>
<feature type="transmembrane region" description="Helical" evidence="5">
    <location>
        <begin position="91"/>
        <end position="107"/>
    </location>
</feature>
<dbReference type="GO" id="GO:0016020">
    <property type="term" value="C:membrane"/>
    <property type="evidence" value="ECO:0007669"/>
    <property type="project" value="UniProtKB-SubCell"/>
</dbReference>
<dbReference type="GO" id="GO:0006508">
    <property type="term" value="P:proteolysis"/>
    <property type="evidence" value="ECO:0007669"/>
    <property type="project" value="UniProtKB-KW"/>
</dbReference>
<organism evidence="7 8">
    <name type="scientific">Gramella jeungdoensis</name>
    <dbReference type="NCBI Taxonomy" id="708091"/>
    <lineage>
        <taxon>Bacteria</taxon>
        <taxon>Pseudomonadati</taxon>
        <taxon>Bacteroidota</taxon>
        <taxon>Flavobacteriia</taxon>
        <taxon>Flavobacteriales</taxon>
        <taxon>Flavobacteriaceae</taxon>
        <taxon>Christiangramia</taxon>
    </lineage>
</organism>
<dbReference type="PANTHER" id="PTHR43731">
    <property type="entry name" value="RHOMBOID PROTEASE"/>
    <property type="match status" value="1"/>
</dbReference>
<feature type="transmembrane region" description="Helical" evidence="5">
    <location>
        <begin position="113"/>
        <end position="131"/>
    </location>
</feature>
<dbReference type="InterPro" id="IPR035952">
    <property type="entry name" value="Rhomboid-like_sf"/>
</dbReference>
<dbReference type="EMBL" id="SNQI01000004">
    <property type="protein sequence ID" value="TEW73082.1"/>
    <property type="molecule type" value="Genomic_DNA"/>
</dbReference>
<evidence type="ECO:0000256" key="1">
    <source>
        <dbReference type="ARBA" id="ARBA00004141"/>
    </source>
</evidence>
<feature type="transmembrane region" description="Helical" evidence="5">
    <location>
        <begin position="12"/>
        <end position="29"/>
    </location>
</feature>
<proteinExistence type="predicted"/>
<evidence type="ECO:0000256" key="5">
    <source>
        <dbReference type="SAM" id="Phobius"/>
    </source>
</evidence>
<sequence length="221" mass="26029">MEHQNFKYSRRVVGFPIFVIFLLWIIYFIEIKFGYNFNKYGIYPQKVSGLKGIFFSPFIHGSAKHLFNNSIPLLVMLISLFYFYHKIAIKVLFFGLLLSGLLTWSFARPSYHIGASGVVYLLVSFIFFSGIFRKYYRLTALSLIVVFLYGGMVWYIFPSEDRISWEGHLAGFLVGFIFAFLYRKLGPQPEQFEFSKNEEFENLFDEEGNFNPPEEERYSED</sequence>
<keyword evidence="7" id="KW-0645">Protease</keyword>
<dbReference type="InterPro" id="IPR050925">
    <property type="entry name" value="Rhomboid_protease_S54"/>
</dbReference>
<dbReference type="RefSeq" id="WP_134248785.1">
    <property type="nucleotide sequence ID" value="NZ_SNQI01000004.1"/>
</dbReference>
<dbReference type="Gene3D" id="1.20.1540.10">
    <property type="entry name" value="Rhomboid-like"/>
    <property type="match status" value="1"/>
</dbReference>
<evidence type="ECO:0000313" key="7">
    <source>
        <dbReference type="EMBL" id="TEW73082.1"/>
    </source>
</evidence>
<accession>A0A4Y8AQQ3</accession>
<feature type="domain" description="Peptidase S54 rhomboid" evidence="6">
    <location>
        <begin position="53"/>
        <end position="183"/>
    </location>
</feature>
<protein>
    <submittedName>
        <fullName evidence="7">Rhomboid family intramembrane serine protease</fullName>
    </submittedName>
</protein>
<dbReference type="SUPFAM" id="SSF144091">
    <property type="entry name" value="Rhomboid-like"/>
    <property type="match status" value="1"/>
</dbReference>
<evidence type="ECO:0000256" key="3">
    <source>
        <dbReference type="ARBA" id="ARBA00022989"/>
    </source>
</evidence>